<evidence type="ECO:0000259" key="3">
    <source>
        <dbReference type="Pfam" id="PF24674"/>
    </source>
</evidence>
<dbReference type="Pfam" id="PF24674">
    <property type="entry name" value="MACPF_SNTX"/>
    <property type="match status" value="1"/>
</dbReference>
<dbReference type="Pfam" id="PF21109">
    <property type="entry name" value="Stonustoxin_helical"/>
    <property type="match status" value="1"/>
</dbReference>
<proteinExistence type="predicted"/>
<dbReference type="InterPro" id="IPR040581">
    <property type="entry name" value="Thioredoxin_11"/>
</dbReference>
<dbReference type="RefSeq" id="XP_016115394.1">
    <property type="nucleotide sequence ID" value="XM_016259908.1"/>
</dbReference>
<dbReference type="Ensembl" id="ENSSGRT00000011573.1">
    <property type="protein sequence ID" value="ENSSGRP00000010656.1"/>
    <property type="gene ID" value="ENSSGRG00000007034.1"/>
</dbReference>
<dbReference type="AlphaFoldDB" id="A0A672KJT8"/>
<dbReference type="InParanoid" id="A0A672KJT8"/>
<keyword evidence="5" id="KW-1185">Reference proteome</keyword>
<dbReference type="InterPro" id="IPR052090">
    <property type="entry name" value="Cytolytic_pore-forming_toxin"/>
</dbReference>
<dbReference type="InterPro" id="IPR048997">
    <property type="entry name" value="Stonustoxin-like_helical"/>
</dbReference>
<evidence type="ECO:0000259" key="1">
    <source>
        <dbReference type="Pfam" id="PF18078"/>
    </source>
</evidence>
<dbReference type="FunCoup" id="A0A672KJT8">
    <property type="interactions" value="27"/>
</dbReference>
<name>A0A672KJT8_SINGR</name>
<protein>
    <submittedName>
        <fullName evidence="4">Stonustoxin subunit beta-like</fullName>
    </submittedName>
</protein>
<dbReference type="OrthoDB" id="8954335at2759"/>
<gene>
    <name evidence="4" type="primary">LOC107573475</name>
</gene>
<sequence>MFKMAALLMNQKQLNCIYLWTYLCLATIAVAYPQDMLQPQHDEAQTLNAGNADNSKTSGLESQTIELAALGRPLFLGMLYDCRKDSFIPGVTLWDKKSLSEDLDSRPQPLTDLKFSRSDSPSSKASLLDVSVSLRASFLGGLVEVGGSAKFLHDTKYSNQQSRVTMYYSETSRFEQLTMTHLGKITYPQVFDQKTATHVVMAVQYGAQAIMVFDRTISEEENKQEIEGELNLMVKKVPQFSLEGKAALKMTDSEKKTAEKIACSFHGDISLKQNPTTYMEALTLFKELPALVKENPQNMVPIKVWLYPLNLLDTRAARMEREISTSVVFSAEDIMEGLLEAERTYNDLSKSTVVNAFSDIKERLRSFQRSFNIYKAMFLKAVGRVLPAIREGEMEEKSLEDILRIHRSSPFNVGILNQWLNDAKSEHTLLSVFTKTLKGIKIEDSDRLNTFLLNPDIDFVVSLTFTSLQYEDPYLPTLKEFLKTDKFKELDGEKNMVPVPSVKKWFNDLDVITKMREDLSRFKSFTEANKDNKRIHFIISAISDPSSPGSSIYLYEKGKLADTKYQLVSKPPQPIVKSADFEGVFLKLHKSPTGKTVKYRVEYTEIKTFLTPERQVVIDTTDEDFSLTKFNWHHSIQYRAVDKLGVSEASDPVSPGPMMVPIAGGRGGYETSFITPVLSTIKKIKFFYDIQNYLVINRFKGIQATFNDGHMFTFGDTENFYNKELVFDNDKIVSATLWPDKDYQRTCGLEVVLENSNGERRTESIKCKELGNPVNIDLMTGTCYGITARFGNDIDSMGLFFI</sequence>
<dbReference type="Proteomes" id="UP000472262">
    <property type="component" value="Unassembled WGS sequence"/>
</dbReference>
<reference evidence="4" key="1">
    <citation type="submission" date="2025-08" db="UniProtKB">
        <authorList>
            <consortium name="Ensembl"/>
        </authorList>
    </citation>
    <scope>IDENTIFICATION</scope>
</reference>
<evidence type="ECO:0000259" key="2">
    <source>
        <dbReference type="Pfam" id="PF21109"/>
    </source>
</evidence>
<dbReference type="GeneID" id="107573475"/>
<evidence type="ECO:0000313" key="4">
    <source>
        <dbReference type="Ensembl" id="ENSSGRP00000010656.1"/>
    </source>
</evidence>
<feature type="domain" description="SNTX MACPF/CDC-like" evidence="3">
    <location>
        <begin position="65"/>
        <end position="280"/>
    </location>
</feature>
<accession>A0A672KJT8</accession>
<evidence type="ECO:0000313" key="5">
    <source>
        <dbReference type="Proteomes" id="UP000472262"/>
    </source>
</evidence>
<feature type="domain" description="SNTX thioredoxin-like" evidence="1">
    <location>
        <begin position="443"/>
        <end position="566"/>
    </location>
</feature>
<dbReference type="OMA" id="CYGITAR"/>
<feature type="domain" description="Stonustoxin-like helical" evidence="2">
    <location>
        <begin position="334"/>
        <end position="426"/>
    </location>
</feature>
<organism evidence="4 5">
    <name type="scientific">Sinocyclocheilus grahami</name>
    <name type="common">Dianchi golden-line fish</name>
    <name type="synonym">Barbus grahami</name>
    <dbReference type="NCBI Taxonomy" id="75366"/>
    <lineage>
        <taxon>Eukaryota</taxon>
        <taxon>Metazoa</taxon>
        <taxon>Chordata</taxon>
        <taxon>Craniata</taxon>
        <taxon>Vertebrata</taxon>
        <taxon>Euteleostomi</taxon>
        <taxon>Actinopterygii</taxon>
        <taxon>Neopterygii</taxon>
        <taxon>Teleostei</taxon>
        <taxon>Ostariophysi</taxon>
        <taxon>Cypriniformes</taxon>
        <taxon>Cyprinidae</taxon>
        <taxon>Cyprininae</taxon>
        <taxon>Sinocyclocheilus</taxon>
    </lineage>
</organism>
<dbReference type="PANTHER" id="PTHR31594">
    <property type="entry name" value="AIG1-TYPE G DOMAIN-CONTAINING PROTEIN"/>
    <property type="match status" value="1"/>
</dbReference>
<dbReference type="KEGG" id="sgh:107573475"/>
<dbReference type="PANTHER" id="PTHR31594:SF11">
    <property type="entry name" value="NEOVERRUCOTOXIN SUBUNIT ALPHA-LIKE ISOFORM X1-RELATED"/>
    <property type="match status" value="1"/>
</dbReference>
<dbReference type="InterPro" id="IPR056072">
    <property type="entry name" value="SNTX_MACPF/CDC-like_dom"/>
</dbReference>
<reference evidence="4" key="2">
    <citation type="submission" date="2025-09" db="UniProtKB">
        <authorList>
            <consortium name="Ensembl"/>
        </authorList>
    </citation>
    <scope>IDENTIFICATION</scope>
</reference>
<dbReference type="Pfam" id="PF18078">
    <property type="entry name" value="Thioredoxin_11"/>
    <property type="match status" value="1"/>
</dbReference>